<feature type="compositionally biased region" description="Basic and acidic residues" evidence="2">
    <location>
        <begin position="226"/>
        <end position="236"/>
    </location>
</feature>
<evidence type="ECO:0000259" key="3">
    <source>
        <dbReference type="PROSITE" id="PS50829"/>
    </source>
</evidence>
<feature type="compositionally biased region" description="Basic and acidic residues" evidence="2">
    <location>
        <begin position="97"/>
        <end position="133"/>
    </location>
</feature>
<gene>
    <name evidence="4" type="ORF">HRI_001353900</name>
</gene>
<keyword evidence="1" id="KW-0175">Coiled coil</keyword>
<dbReference type="InterPro" id="IPR035445">
    <property type="entry name" value="GYF-like_dom_sf"/>
</dbReference>
<feature type="compositionally biased region" description="Polar residues" evidence="2">
    <location>
        <begin position="1212"/>
        <end position="1231"/>
    </location>
</feature>
<feature type="region of interest" description="Disordered" evidence="2">
    <location>
        <begin position="1212"/>
        <end position="1248"/>
    </location>
</feature>
<dbReference type="SUPFAM" id="SSF55277">
    <property type="entry name" value="GYF domain"/>
    <property type="match status" value="1"/>
</dbReference>
<dbReference type="PANTHER" id="PTHR46992:SF1">
    <property type="entry name" value="GYF DOMAIN-CONTAINING PROTEIN"/>
    <property type="match status" value="1"/>
</dbReference>
<organism evidence="4 5">
    <name type="scientific">Hibiscus trionum</name>
    <name type="common">Flower of an hour</name>
    <dbReference type="NCBI Taxonomy" id="183268"/>
    <lineage>
        <taxon>Eukaryota</taxon>
        <taxon>Viridiplantae</taxon>
        <taxon>Streptophyta</taxon>
        <taxon>Embryophyta</taxon>
        <taxon>Tracheophyta</taxon>
        <taxon>Spermatophyta</taxon>
        <taxon>Magnoliopsida</taxon>
        <taxon>eudicotyledons</taxon>
        <taxon>Gunneridae</taxon>
        <taxon>Pentapetalae</taxon>
        <taxon>rosids</taxon>
        <taxon>malvids</taxon>
        <taxon>Malvales</taxon>
        <taxon>Malvaceae</taxon>
        <taxon>Malvoideae</taxon>
        <taxon>Hibiscus</taxon>
    </lineage>
</organism>
<evidence type="ECO:0000313" key="4">
    <source>
        <dbReference type="EMBL" id="GMI76846.1"/>
    </source>
</evidence>
<sequence>MADGKLDLPDDLIFSKTSSDHSSHKGEAWERNLEDKGFSGLLEDTKDQAISESNIPLSPQWLYSKSSDSKMLAAGTSGDIRMSNLNSLPNKTFGDPNPKDSWRLDGSQDKKDWRRTAPDLESSRRWREEERETSLLGRRDRRKEDRRADISLTRDVPENRTLASSERWHDVSSRNSSQESRRDSKWSSRWGPEDKEKDSRTEKRTDAEKEDAPTEKQALVGGGRLASERENDARDKWRPRHRLEIHAGGSSSYHSAPGFGSERGRVEGSNVGFAGRGRSNANGSLQIGRPKPVSVIGSLPLDKVRTFNSYCYPRGKLLDIYRKQKTAPNFDIIPDEMDHLLPIMQKETVEPLAFVPPDAEEEAVLGDIWKGKTISSGVLYNSSIDTNLADVISCEGKQSSLVNRDDNVDSGEKAAVKNTSGSQIIVTMEMSSSKGGLSVSPSDIDGNPALVLDREIGGSITDADDIKSFDNGQVADLKLQKHTTLEDNESSMQFGVGGKLPEDSSSLFDFSSLQPPLGPNQINIKGNNEAHLLANVIPPEDLSLCYLDPQGVIQGPYLGIDIITWFEQGYFGTDLPVRLADALDGSPFQELGEIMPHLKMNSGSASSVNAVSRMQLPDTFEGSLGEDESSASAPESKGSAIRCDQLQTLCAVETSGTEFQFGRPTQSYHSEHSEDQSLHKFADSQEEEIIFPGRPTSAGVDPTSHLSITDEFSKTNITSHQEDELHPFGLLMSELRSPSGLKHSQSSNIDYSIGDRGQFLDPLLDRETNFTGTTGGRPSSHREQEYNGFGLLQQLMSQKFPNEPLQEKNNFSHPFPHSAGFDVEQIHGFDLMMRKNIDHQTSIHHSAPHMEHLLELQFQQEQELELQRQQQHLELQRRQQQHLELQRQQQLQLQLQRQHQLELQRQQQLEIQRQQQLEIQRQQHLELQRRKQLELQLQKQRQQQLELQLQKQQQLELRLQKQQQLELQQQQQLRHHQIKLLQETQQQQHLQLPHSQSQQLLLDQLLQHQMSGPGYDQHLFDAARDNIHDQVQLRRHILSESQQNSHASRHMDSSLEKQAELLDLMSQAKYGNMLPSEHQLRLQREQLQVQQLSMALRQQLGMEGDRRLAVDEVGQFVGNPSNHHQPHSVGLNASDIYQQQRLSPLEEHYCNLRQNHSLQDLPERRNFDPNSTAFGSLNLPSAAPGMKVENGNSLDLAENLYIHSNNQLGPFSSGNHSLSQQVSSNAYTSHSGAMESFDSRKNGQLENSWTTEQIQQLNLEAERRESEVDSSTWVSAGEVHDNSKKALMDILQQKLGIQSMKSSEVDGQHSTSSSRGRETFWPVSEQQTSDFPFNHFPNQEVHVNKNSDSSSLLQDHLHGVAVSGSVNQRVNCERLPLKAGSGSFVEEQSFLMGIEDPSRSYADASLIRKSAVDVEIAELEAKEKVHGMKGMIARNGSVSGSEDNLQVATALECDGLRSSFHSRHNSVSTDGSDRLHGYEVGLDKLVGDDVSTDRSPSMLPKGVDKVSQKCPPVPRVSSAQDVVSDQNSLAFVKQNSSSSLTASDEGRQESAANLGAMRSVETQASGKKDVCFRRTSSCNDAAVSEASFIEILKKPVLRGTEAAANSTLLEPSEGVPQGGRSGKKKGKRGRQIDPALLGFKVTSNRIMMGEIQRLDD</sequence>
<evidence type="ECO:0000313" key="5">
    <source>
        <dbReference type="Proteomes" id="UP001165190"/>
    </source>
</evidence>
<feature type="coiled-coil region" evidence="1">
    <location>
        <begin position="856"/>
        <end position="886"/>
    </location>
</feature>
<feature type="region of interest" description="Disordered" evidence="2">
    <location>
        <begin position="619"/>
        <end position="639"/>
    </location>
</feature>
<dbReference type="EMBL" id="BSYR01000013">
    <property type="protein sequence ID" value="GMI76846.1"/>
    <property type="molecule type" value="Genomic_DNA"/>
</dbReference>
<protein>
    <recommendedName>
        <fullName evidence="3">GYF domain-containing protein</fullName>
    </recommendedName>
</protein>
<evidence type="ECO:0000256" key="2">
    <source>
        <dbReference type="SAM" id="MobiDB-lite"/>
    </source>
</evidence>
<dbReference type="Proteomes" id="UP001165190">
    <property type="component" value="Unassembled WGS sequence"/>
</dbReference>
<dbReference type="Pfam" id="PF02213">
    <property type="entry name" value="GYF"/>
    <property type="match status" value="1"/>
</dbReference>
<reference evidence="4" key="1">
    <citation type="submission" date="2023-05" db="EMBL/GenBank/DDBJ databases">
        <title>Genome and transcriptome analyses reveal genes involved in the formation of fine ridges on petal epidermal cells in Hibiscus trionum.</title>
        <authorList>
            <person name="Koshimizu S."/>
            <person name="Masuda S."/>
            <person name="Ishii T."/>
            <person name="Shirasu K."/>
            <person name="Hoshino A."/>
            <person name="Arita M."/>
        </authorList>
    </citation>
    <scope>NUCLEOTIDE SEQUENCE</scope>
    <source>
        <strain evidence="4">Hamamatsu line</strain>
    </source>
</reference>
<feature type="region of interest" description="Disordered" evidence="2">
    <location>
        <begin position="1534"/>
        <end position="1555"/>
    </location>
</feature>
<name>A0A9W7HG86_HIBTR</name>
<dbReference type="OrthoDB" id="6415790at2759"/>
<feature type="compositionally biased region" description="Basic and acidic residues" evidence="2">
    <location>
        <begin position="179"/>
        <end position="214"/>
    </location>
</feature>
<comment type="caution">
    <text evidence="4">The sequence shown here is derived from an EMBL/GenBank/DDBJ whole genome shotgun (WGS) entry which is preliminary data.</text>
</comment>
<dbReference type="SMART" id="SM00444">
    <property type="entry name" value="GYF"/>
    <property type="match status" value="1"/>
</dbReference>
<proteinExistence type="predicted"/>
<feature type="domain" description="GYF" evidence="3">
    <location>
        <begin position="541"/>
        <end position="592"/>
    </location>
</feature>
<dbReference type="PANTHER" id="PTHR46992">
    <property type="entry name" value="GYF DOMAIN-CONTAINING PROTEIN"/>
    <property type="match status" value="1"/>
</dbReference>
<feature type="compositionally biased region" description="Basic and acidic residues" evidence="2">
    <location>
        <begin position="18"/>
        <end position="35"/>
    </location>
</feature>
<feature type="region of interest" description="Disordered" evidence="2">
    <location>
        <begin position="1487"/>
        <end position="1521"/>
    </location>
</feature>
<keyword evidence="5" id="KW-1185">Reference proteome</keyword>
<dbReference type="InterPro" id="IPR003169">
    <property type="entry name" value="GYF"/>
</dbReference>
<dbReference type="PROSITE" id="PS50829">
    <property type="entry name" value="GYF"/>
    <property type="match status" value="1"/>
</dbReference>
<evidence type="ECO:0000256" key="1">
    <source>
        <dbReference type="SAM" id="Coils"/>
    </source>
</evidence>
<feature type="coiled-coil region" evidence="1">
    <location>
        <begin position="930"/>
        <end position="965"/>
    </location>
</feature>
<dbReference type="Gene3D" id="3.30.1490.40">
    <property type="match status" value="1"/>
</dbReference>
<dbReference type="CDD" id="cd00072">
    <property type="entry name" value="GYF"/>
    <property type="match status" value="1"/>
</dbReference>
<feature type="region of interest" description="Disordered" evidence="2">
    <location>
        <begin position="1300"/>
        <end position="1319"/>
    </location>
</feature>
<feature type="region of interest" description="Disordered" evidence="2">
    <location>
        <begin position="1"/>
        <end position="35"/>
    </location>
</feature>
<feature type="region of interest" description="Disordered" evidence="2">
    <location>
        <begin position="1605"/>
        <end position="1633"/>
    </location>
</feature>
<feature type="region of interest" description="Disordered" evidence="2">
    <location>
        <begin position="80"/>
        <end position="286"/>
    </location>
</feature>
<accession>A0A9W7HG86</accession>